<evidence type="ECO:0000256" key="1">
    <source>
        <dbReference type="SAM" id="SignalP"/>
    </source>
</evidence>
<evidence type="ECO:0000313" key="2">
    <source>
        <dbReference type="EMBL" id="THU93670.1"/>
    </source>
</evidence>
<dbReference type="PANTHER" id="PTHR40518">
    <property type="entry name" value="ACETOACETATE DECARBOXYLASE"/>
    <property type="match status" value="1"/>
</dbReference>
<dbReference type="AlphaFoldDB" id="A0A4S8LW28"/>
<dbReference type="InterPro" id="IPR023375">
    <property type="entry name" value="ADC_dom_sf"/>
</dbReference>
<evidence type="ECO:0008006" key="4">
    <source>
        <dbReference type="Google" id="ProtNLM"/>
    </source>
</evidence>
<gene>
    <name evidence="2" type="ORF">K435DRAFT_861300</name>
</gene>
<dbReference type="EMBL" id="ML179243">
    <property type="protein sequence ID" value="THU93670.1"/>
    <property type="molecule type" value="Genomic_DNA"/>
</dbReference>
<dbReference type="OrthoDB" id="9970474at2759"/>
<keyword evidence="1" id="KW-0732">Signal</keyword>
<dbReference type="PANTHER" id="PTHR40518:SF1">
    <property type="entry name" value="ACETOACETATE DECARBOXYLASE"/>
    <property type="match status" value="1"/>
</dbReference>
<dbReference type="Proteomes" id="UP000297245">
    <property type="component" value="Unassembled WGS sequence"/>
</dbReference>
<organism evidence="2 3">
    <name type="scientific">Dendrothele bispora (strain CBS 962.96)</name>
    <dbReference type="NCBI Taxonomy" id="1314807"/>
    <lineage>
        <taxon>Eukaryota</taxon>
        <taxon>Fungi</taxon>
        <taxon>Dikarya</taxon>
        <taxon>Basidiomycota</taxon>
        <taxon>Agaricomycotina</taxon>
        <taxon>Agaricomycetes</taxon>
        <taxon>Agaricomycetidae</taxon>
        <taxon>Agaricales</taxon>
        <taxon>Agaricales incertae sedis</taxon>
        <taxon>Dendrothele</taxon>
    </lineage>
</organism>
<proteinExistence type="predicted"/>
<sequence length="269" mass="29045">MYYSWLAIGLFIAISLIQKVIPQDLPVAPAPWNLDVSEGYVFVTPPLLSISQLPEGFADPNEAKALSSNGTLIPDIGTILIARYVSTPVGPYDEMIYIPGKWKYETGDLGFRITRIYVSTNESVINGRRNWNIPKHIAAFDCQTSPLGEMTLSVSSSSSEGKPFFSAKFLPTTLPIPIEVNTTLVGDYLNLIQPPLPAGMSPAEISTDTWKSFLLNAKTDTVAASLIIGNLTGGKIGDGVGYPNIQPLFPVGAKLSGKLIFPVSEIIEV</sequence>
<feature type="signal peptide" evidence="1">
    <location>
        <begin position="1"/>
        <end position="22"/>
    </location>
</feature>
<dbReference type="Gene3D" id="2.40.400.10">
    <property type="entry name" value="Acetoacetate decarboxylase-like"/>
    <property type="match status" value="1"/>
</dbReference>
<accession>A0A4S8LW28</accession>
<name>A0A4S8LW28_DENBC</name>
<keyword evidence="3" id="KW-1185">Reference proteome</keyword>
<reference evidence="2 3" key="1">
    <citation type="journal article" date="2019" name="Nat. Ecol. Evol.">
        <title>Megaphylogeny resolves global patterns of mushroom evolution.</title>
        <authorList>
            <person name="Varga T."/>
            <person name="Krizsan K."/>
            <person name="Foldi C."/>
            <person name="Dima B."/>
            <person name="Sanchez-Garcia M."/>
            <person name="Sanchez-Ramirez S."/>
            <person name="Szollosi G.J."/>
            <person name="Szarkandi J.G."/>
            <person name="Papp V."/>
            <person name="Albert L."/>
            <person name="Andreopoulos W."/>
            <person name="Angelini C."/>
            <person name="Antonin V."/>
            <person name="Barry K.W."/>
            <person name="Bougher N.L."/>
            <person name="Buchanan P."/>
            <person name="Buyck B."/>
            <person name="Bense V."/>
            <person name="Catcheside P."/>
            <person name="Chovatia M."/>
            <person name="Cooper J."/>
            <person name="Damon W."/>
            <person name="Desjardin D."/>
            <person name="Finy P."/>
            <person name="Geml J."/>
            <person name="Haridas S."/>
            <person name="Hughes K."/>
            <person name="Justo A."/>
            <person name="Karasinski D."/>
            <person name="Kautmanova I."/>
            <person name="Kiss B."/>
            <person name="Kocsube S."/>
            <person name="Kotiranta H."/>
            <person name="LaButti K.M."/>
            <person name="Lechner B.E."/>
            <person name="Liimatainen K."/>
            <person name="Lipzen A."/>
            <person name="Lukacs Z."/>
            <person name="Mihaltcheva S."/>
            <person name="Morgado L.N."/>
            <person name="Niskanen T."/>
            <person name="Noordeloos M.E."/>
            <person name="Ohm R.A."/>
            <person name="Ortiz-Santana B."/>
            <person name="Ovrebo C."/>
            <person name="Racz N."/>
            <person name="Riley R."/>
            <person name="Savchenko A."/>
            <person name="Shiryaev A."/>
            <person name="Soop K."/>
            <person name="Spirin V."/>
            <person name="Szebenyi C."/>
            <person name="Tomsovsky M."/>
            <person name="Tulloss R.E."/>
            <person name="Uehling J."/>
            <person name="Grigoriev I.V."/>
            <person name="Vagvolgyi C."/>
            <person name="Papp T."/>
            <person name="Martin F.M."/>
            <person name="Miettinen O."/>
            <person name="Hibbett D.S."/>
            <person name="Nagy L.G."/>
        </authorList>
    </citation>
    <scope>NUCLEOTIDE SEQUENCE [LARGE SCALE GENOMIC DNA]</scope>
    <source>
        <strain evidence="2 3">CBS 962.96</strain>
    </source>
</reference>
<protein>
    <recommendedName>
        <fullName evidence="4">Acetoacetate decarboxylase</fullName>
    </recommendedName>
</protein>
<evidence type="ECO:0000313" key="3">
    <source>
        <dbReference type="Proteomes" id="UP000297245"/>
    </source>
</evidence>
<feature type="chain" id="PRO_5020517343" description="Acetoacetate decarboxylase" evidence="1">
    <location>
        <begin position="23"/>
        <end position="269"/>
    </location>
</feature>
<dbReference type="SUPFAM" id="SSF160104">
    <property type="entry name" value="Acetoacetate decarboxylase-like"/>
    <property type="match status" value="1"/>
</dbReference>